<organism evidence="1">
    <name type="scientific">marine metagenome</name>
    <dbReference type="NCBI Taxonomy" id="408172"/>
    <lineage>
        <taxon>unclassified sequences</taxon>
        <taxon>metagenomes</taxon>
        <taxon>ecological metagenomes</taxon>
    </lineage>
</organism>
<dbReference type="EMBL" id="UINC01001027">
    <property type="protein sequence ID" value="SUZ67954.1"/>
    <property type="molecule type" value="Genomic_DNA"/>
</dbReference>
<accession>A0A381PMV1</accession>
<dbReference type="AlphaFoldDB" id="A0A381PMV1"/>
<gene>
    <name evidence="1" type="ORF">METZ01_LOCUS20808</name>
</gene>
<name>A0A381PMV1_9ZZZZ</name>
<protein>
    <submittedName>
        <fullName evidence="1">Uncharacterized protein</fullName>
    </submittedName>
</protein>
<feature type="non-terminal residue" evidence="1">
    <location>
        <position position="32"/>
    </location>
</feature>
<sequence length="32" mass="3903">MQITFPITEMIRELVQKADERRRRKKIFSIPA</sequence>
<proteinExistence type="predicted"/>
<reference evidence="1" key="1">
    <citation type="submission" date="2018-05" db="EMBL/GenBank/DDBJ databases">
        <authorList>
            <person name="Lanie J.A."/>
            <person name="Ng W.-L."/>
            <person name="Kazmierczak K.M."/>
            <person name="Andrzejewski T.M."/>
            <person name="Davidsen T.M."/>
            <person name="Wayne K.J."/>
            <person name="Tettelin H."/>
            <person name="Glass J.I."/>
            <person name="Rusch D."/>
            <person name="Podicherti R."/>
            <person name="Tsui H.-C.T."/>
            <person name="Winkler M.E."/>
        </authorList>
    </citation>
    <scope>NUCLEOTIDE SEQUENCE</scope>
</reference>
<evidence type="ECO:0000313" key="1">
    <source>
        <dbReference type="EMBL" id="SUZ67954.1"/>
    </source>
</evidence>